<dbReference type="InterPro" id="IPR001647">
    <property type="entry name" value="HTH_TetR"/>
</dbReference>
<evidence type="ECO:0000313" key="6">
    <source>
        <dbReference type="EMBL" id="MBO1752665.1"/>
    </source>
</evidence>
<dbReference type="EMBL" id="JAGEMK010000007">
    <property type="protein sequence ID" value="MBO1752665.1"/>
    <property type="molecule type" value="Genomic_DNA"/>
</dbReference>
<keyword evidence="2 4" id="KW-0238">DNA-binding</keyword>
<sequence length="237" mass="24979">MVATRTAAVTLPRARGGYAGGNVTDQPAPVPTRRRANTRARILDAAAAVFAEKGLNGATVDDLVSAAGYTRGAFYSNFSTKEDVFYALYEKQSALMVGLVRDAVQAGDPDEFDLAGLGAILEALRPHARIWYLLQTEAQLHSMRTPDSGTRFQEQSAGFEGEIAEILVDVLGRLGRRPTVSSVQLADVLTSLYIRGLAREALAGGPAPTGSAFVEATLPAVLLGLSTPVLSPGAHRG</sequence>
<name>A0A939RVR8_9CELL</name>
<evidence type="ECO:0000313" key="7">
    <source>
        <dbReference type="Proteomes" id="UP000664209"/>
    </source>
</evidence>
<comment type="caution">
    <text evidence="6">The sequence shown here is derived from an EMBL/GenBank/DDBJ whole genome shotgun (WGS) entry which is preliminary data.</text>
</comment>
<dbReference type="PROSITE" id="PS50977">
    <property type="entry name" value="HTH_TETR_2"/>
    <property type="match status" value="1"/>
</dbReference>
<keyword evidence="7" id="KW-1185">Reference proteome</keyword>
<dbReference type="Gene3D" id="1.10.357.10">
    <property type="entry name" value="Tetracycline Repressor, domain 2"/>
    <property type="match status" value="1"/>
</dbReference>
<dbReference type="InterPro" id="IPR009057">
    <property type="entry name" value="Homeodomain-like_sf"/>
</dbReference>
<dbReference type="Proteomes" id="UP000664209">
    <property type="component" value="Unassembled WGS sequence"/>
</dbReference>
<dbReference type="PRINTS" id="PR00455">
    <property type="entry name" value="HTHTETR"/>
</dbReference>
<dbReference type="GO" id="GO:0000976">
    <property type="term" value="F:transcription cis-regulatory region binding"/>
    <property type="evidence" value="ECO:0007669"/>
    <property type="project" value="TreeGrafter"/>
</dbReference>
<evidence type="ECO:0000256" key="2">
    <source>
        <dbReference type="ARBA" id="ARBA00023125"/>
    </source>
</evidence>
<dbReference type="AlphaFoldDB" id="A0A939RVR8"/>
<accession>A0A939RVR8</accession>
<dbReference type="Pfam" id="PF00440">
    <property type="entry name" value="TetR_N"/>
    <property type="match status" value="1"/>
</dbReference>
<proteinExistence type="predicted"/>
<evidence type="ECO:0000256" key="4">
    <source>
        <dbReference type="PROSITE-ProRule" id="PRU00335"/>
    </source>
</evidence>
<gene>
    <name evidence="6" type="ORF">J4G33_12700</name>
</gene>
<reference evidence="6" key="1">
    <citation type="submission" date="2021-03" db="EMBL/GenBank/DDBJ databases">
        <title>Actinotalea soli sp. nov., isolated from soil.</title>
        <authorList>
            <person name="Ping W."/>
            <person name="Zhang J."/>
        </authorList>
    </citation>
    <scope>NUCLEOTIDE SEQUENCE</scope>
    <source>
        <strain evidence="6">BY-33</strain>
    </source>
</reference>
<organism evidence="6 7">
    <name type="scientific">Actinotalea soli</name>
    <dbReference type="NCBI Taxonomy" id="2819234"/>
    <lineage>
        <taxon>Bacteria</taxon>
        <taxon>Bacillati</taxon>
        <taxon>Actinomycetota</taxon>
        <taxon>Actinomycetes</taxon>
        <taxon>Micrococcales</taxon>
        <taxon>Cellulomonadaceae</taxon>
        <taxon>Actinotalea</taxon>
    </lineage>
</organism>
<dbReference type="GO" id="GO:0003700">
    <property type="term" value="F:DNA-binding transcription factor activity"/>
    <property type="evidence" value="ECO:0007669"/>
    <property type="project" value="TreeGrafter"/>
</dbReference>
<feature type="domain" description="HTH tetR-type" evidence="5">
    <location>
        <begin position="36"/>
        <end position="96"/>
    </location>
</feature>
<evidence type="ECO:0000256" key="3">
    <source>
        <dbReference type="ARBA" id="ARBA00023163"/>
    </source>
</evidence>
<dbReference type="PANTHER" id="PTHR30055">
    <property type="entry name" value="HTH-TYPE TRANSCRIPTIONAL REGULATOR RUTR"/>
    <property type="match status" value="1"/>
</dbReference>
<evidence type="ECO:0000259" key="5">
    <source>
        <dbReference type="PROSITE" id="PS50977"/>
    </source>
</evidence>
<dbReference type="PANTHER" id="PTHR30055:SF234">
    <property type="entry name" value="HTH-TYPE TRANSCRIPTIONAL REGULATOR BETI"/>
    <property type="match status" value="1"/>
</dbReference>
<dbReference type="InterPro" id="IPR050109">
    <property type="entry name" value="HTH-type_TetR-like_transc_reg"/>
</dbReference>
<keyword evidence="1" id="KW-0805">Transcription regulation</keyword>
<evidence type="ECO:0000256" key="1">
    <source>
        <dbReference type="ARBA" id="ARBA00023015"/>
    </source>
</evidence>
<keyword evidence="3" id="KW-0804">Transcription</keyword>
<feature type="DNA-binding region" description="H-T-H motif" evidence="4">
    <location>
        <begin position="59"/>
        <end position="78"/>
    </location>
</feature>
<dbReference type="SUPFAM" id="SSF46689">
    <property type="entry name" value="Homeodomain-like"/>
    <property type="match status" value="1"/>
</dbReference>
<protein>
    <submittedName>
        <fullName evidence="6">TetR/AcrR family transcriptional regulator</fullName>
    </submittedName>
</protein>